<gene>
    <name evidence="1" type="ORF">DSO57_1000126</name>
</gene>
<comment type="caution">
    <text evidence="1">The sequence shown here is derived from an EMBL/GenBank/DDBJ whole genome shotgun (WGS) entry which is preliminary data.</text>
</comment>
<protein>
    <submittedName>
        <fullName evidence="1">Uncharacterized protein</fullName>
    </submittedName>
</protein>
<accession>A0ACC2SMH1</accession>
<sequence>MFRPLRTIHFIISALAALIINKDQVGRCFTSLRMELDQSIRWVEESQKLSTYHYAPQQAHDTVNTGTFWVTHKFVKSYEGDFLKHKGMRIAYLPVQLPSQLRYPQLF</sequence>
<evidence type="ECO:0000313" key="2">
    <source>
        <dbReference type="Proteomes" id="UP001165960"/>
    </source>
</evidence>
<reference evidence="1" key="1">
    <citation type="submission" date="2022-04" db="EMBL/GenBank/DDBJ databases">
        <title>Genome of the entomopathogenic fungus Entomophthora muscae.</title>
        <authorList>
            <person name="Elya C."/>
            <person name="Lovett B.R."/>
            <person name="Lee E."/>
            <person name="Macias A.M."/>
            <person name="Hajek A.E."/>
            <person name="De Bivort B.L."/>
            <person name="Kasson M.T."/>
            <person name="De Fine Licht H.H."/>
            <person name="Stajich J.E."/>
        </authorList>
    </citation>
    <scope>NUCLEOTIDE SEQUENCE</scope>
    <source>
        <strain evidence="1">Berkeley</strain>
    </source>
</reference>
<evidence type="ECO:0000313" key="1">
    <source>
        <dbReference type="EMBL" id="KAJ9063548.1"/>
    </source>
</evidence>
<organism evidence="1 2">
    <name type="scientific">Entomophthora muscae</name>
    <dbReference type="NCBI Taxonomy" id="34485"/>
    <lineage>
        <taxon>Eukaryota</taxon>
        <taxon>Fungi</taxon>
        <taxon>Fungi incertae sedis</taxon>
        <taxon>Zoopagomycota</taxon>
        <taxon>Entomophthoromycotina</taxon>
        <taxon>Entomophthoromycetes</taxon>
        <taxon>Entomophthorales</taxon>
        <taxon>Entomophthoraceae</taxon>
        <taxon>Entomophthora</taxon>
    </lineage>
</organism>
<name>A0ACC2SMH1_9FUNG</name>
<keyword evidence="2" id="KW-1185">Reference proteome</keyword>
<proteinExistence type="predicted"/>
<dbReference type="EMBL" id="QTSX02004971">
    <property type="protein sequence ID" value="KAJ9063548.1"/>
    <property type="molecule type" value="Genomic_DNA"/>
</dbReference>
<dbReference type="Proteomes" id="UP001165960">
    <property type="component" value="Unassembled WGS sequence"/>
</dbReference>